<evidence type="ECO:0000313" key="3">
    <source>
        <dbReference type="Proteomes" id="UP000064893"/>
    </source>
</evidence>
<keyword evidence="3" id="KW-1185">Reference proteome</keyword>
<dbReference type="AlphaFoldDB" id="A0A0S2HYB2"/>
<proteinExistence type="predicted"/>
<dbReference type="STRING" id="1307839.L21SP5_01400"/>
<feature type="region of interest" description="Disordered" evidence="1">
    <location>
        <begin position="1"/>
        <end position="20"/>
    </location>
</feature>
<dbReference type="EMBL" id="CP013118">
    <property type="protein sequence ID" value="ALO15050.1"/>
    <property type="molecule type" value="Genomic_DNA"/>
</dbReference>
<gene>
    <name evidence="2" type="ORF">L21SP5_01400</name>
</gene>
<sequence length="50" mass="5459">MGLGIKRSTFKPSDQKGKERSVATFKIVFAKGELQATLSVKKFGISAFPQ</sequence>
<dbReference type="KEGG" id="blq:L21SP5_01400"/>
<dbReference type="Proteomes" id="UP000064893">
    <property type="component" value="Chromosome"/>
</dbReference>
<evidence type="ECO:0000256" key="1">
    <source>
        <dbReference type="SAM" id="MobiDB-lite"/>
    </source>
</evidence>
<name>A0A0S2HYB2_9BACT</name>
<reference evidence="2 3" key="1">
    <citation type="submission" date="2015-11" db="EMBL/GenBank/DDBJ databases">
        <title>Description and complete genome sequence of a novel strain predominating in hypersaline microbial mats and representing a new family of the Bacteriodetes phylum.</title>
        <authorList>
            <person name="Spring S."/>
            <person name="Bunk B."/>
            <person name="Sproer C."/>
            <person name="Klenk H.-P."/>
        </authorList>
    </citation>
    <scope>NUCLEOTIDE SEQUENCE [LARGE SCALE GENOMIC DNA]</scope>
    <source>
        <strain evidence="2 3">L21-Spi-D4</strain>
    </source>
</reference>
<evidence type="ECO:0000313" key="2">
    <source>
        <dbReference type="EMBL" id="ALO15050.1"/>
    </source>
</evidence>
<organism evidence="2 3">
    <name type="scientific">Salinivirga cyanobacteriivorans</name>
    <dbReference type="NCBI Taxonomy" id="1307839"/>
    <lineage>
        <taxon>Bacteria</taxon>
        <taxon>Pseudomonadati</taxon>
        <taxon>Bacteroidota</taxon>
        <taxon>Bacteroidia</taxon>
        <taxon>Bacteroidales</taxon>
        <taxon>Salinivirgaceae</taxon>
        <taxon>Salinivirga</taxon>
    </lineage>
</organism>
<protein>
    <submittedName>
        <fullName evidence="2">Uncharacterized protein</fullName>
    </submittedName>
</protein>
<accession>A0A0S2HYB2</accession>